<keyword evidence="3 8" id="KW-0812">Transmembrane</keyword>
<accession>A0A222ENX5</accession>
<dbReference type="CDD" id="cd03228">
    <property type="entry name" value="ABCC_MRP_Like"/>
    <property type="match status" value="1"/>
</dbReference>
<keyword evidence="7 8" id="KW-0472">Membrane</keyword>
<dbReference type="PROSITE" id="PS50893">
    <property type="entry name" value="ABC_TRANSPORTER_2"/>
    <property type="match status" value="1"/>
</dbReference>
<dbReference type="PROSITE" id="PS50929">
    <property type="entry name" value="ABC_TM1F"/>
    <property type="match status" value="1"/>
</dbReference>
<dbReference type="Gene3D" id="3.40.50.300">
    <property type="entry name" value="P-loop containing nucleotide triphosphate hydrolases"/>
    <property type="match status" value="1"/>
</dbReference>
<feature type="transmembrane region" description="Helical" evidence="8">
    <location>
        <begin position="48"/>
        <end position="69"/>
    </location>
</feature>
<dbReference type="InterPro" id="IPR027417">
    <property type="entry name" value="P-loop_NTPase"/>
</dbReference>
<dbReference type="GO" id="GO:0005886">
    <property type="term" value="C:plasma membrane"/>
    <property type="evidence" value="ECO:0007669"/>
    <property type="project" value="UniProtKB-SubCell"/>
</dbReference>
<protein>
    <submittedName>
        <fullName evidence="11">ABC transporter ATP-binding protein</fullName>
    </submittedName>
</protein>
<reference evidence="11 12" key="1">
    <citation type="submission" date="2017-07" db="EMBL/GenBank/DDBJ databases">
        <title>Complete genome sequence of Spiroplasma corruscae EC-1 (DSM 19793).</title>
        <authorList>
            <person name="Tsai Y.-M."/>
            <person name="Lo W.-S."/>
            <person name="Kuo C.-H."/>
        </authorList>
    </citation>
    <scope>NUCLEOTIDE SEQUENCE [LARGE SCALE GENOMIC DNA]</scope>
    <source>
        <strain evidence="11 12">EC-1</strain>
    </source>
</reference>
<keyword evidence="6 8" id="KW-1133">Transmembrane helix</keyword>
<dbReference type="PANTHER" id="PTHR24221">
    <property type="entry name" value="ATP-BINDING CASSETTE SUB-FAMILY B"/>
    <property type="match status" value="1"/>
</dbReference>
<evidence type="ECO:0000256" key="5">
    <source>
        <dbReference type="ARBA" id="ARBA00022840"/>
    </source>
</evidence>
<feature type="transmembrane region" description="Helical" evidence="8">
    <location>
        <begin position="278"/>
        <end position="299"/>
    </location>
</feature>
<gene>
    <name evidence="11" type="ORF">SCORR_v1c02190</name>
</gene>
<feature type="transmembrane region" description="Helical" evidence="8">
    <location>
        <begin position="122"/>
        <end position="145"/>
    </location>
</feature>
<dbReference type="InterPro" id="IPR039421">
    <property type="entry name" value="Type_1_exporter"/>
</dbReference>
<dbReference type="Pfam" id="PF00005">
    <property type="entry name" value="ABC_tran"/>
    <property type="match status" value="1"/>
</dbReference>
<evidence type="ECO:0000313" key="12">
    <source>
        <dbReference type="Proteomes" id="UP000203229"/>
    </source>
</evidence>
<dbReference type="InterPro" id="IPR036640">
    <property type="entry name" value="ABC1_TM_sf"/>
</dbReference>
<dbReference type="GO" id="GO:0016887">
    <property type="term" value="F:ATP hydrolysis activity"/>
    <property type="evidence" value="ECO:0007669"/>
    <property type="project" value="InterPro"/>
</dbReference>
<evidence type="ECO:0000256" key="2">
    <source>
        <dbReference type="ARBA" id="ARBA00005417"/>
    </source>
</evidence>
<evidence type="ECO:0000256" key="7">
    <source>
        <dbReference type="ARBA" id="ARBA00023136"/>
    </source>
</evidence>
<dbReference type="InterPro" id="IPR017871">
    <property type="entry name" value="ABC_transporter-like_CS"/>
</dbReference>
<dbReference type="SMART" id="SM00382">
    <property type="entry name" value="AAA"/>
    <property type="match status" value="1"/>
</dbReference>
<feature type="transmembrane region" description="Helical" evidence="8">
    <location>
        <begin position="238"/>
        <end position="258"/>
    </location>
</feature>
<feature type="transmembrane region" description="Helical" evidence="8">
    <location>
        <begin position="7"/>
        <end position="28"/>
    </location>
</feature>
<dbReference type="RefSeq" id="WP_094048329.1">
    <property type="nucleotide sequence ID" value="NZ_CP022535.1"/>
</dbReference>
<dbReference type="GO" id="GO:0034040">
    <property type="term" value="F:ATPase-coupled lipid transmembrane transporter activity"/>
    <property type="evidence" value="ECO:0007669"/>
    <property type="project" value="TreeGrafter"/>
</dbReference>
<dbReference type="GO" id="GO:0140359">
    <property type="term" value="F:ABC-type transporter activity"/>
    <property type="evidence" value="ECO:0007669"/>
    <property type="project" value="InterPro"/>
</dbReference>
<proteinExistence type="inferred from homology"/>
<keyword evidence="12" id="KW-1185">Reference proteome</keyword>
<comment type="subcellular location">
    <subcellularLocation>
        <location evidence="1">Cell membrane</location>
        <topology evidence="1">Multi-pass membrane protein</topology>
    </subcellularLocation>
</comment>
<feature type="domain" description="ABC transmembrane type-1" evidence="10">
    <location>
        <begin position="13"/>
        <end position="294"/>
    </location>
</feature>
<evidence type="ECO:0000259" key="10">
    <source>
        <dbReference type="PROSITE" id="PS50929"/>
    </source>
</evidence>
<feature type="domain" description="ABC transporter" evidence="9">
    <location>
        <begin position="321"/>
        <end position="526"/>
    </location>
</feature>
<dbReference type="Proteomes" id="UP000203229">
    <property type="component" value="Chromosome"/>
</dbReference>
<comment type="similarity">
    <text evidence="2">Belongs to the ABC transporter superfamily.</text>
</comment>
<dbReference type="KEGG" id="scou:SCORR_v1c02190"/>
<keyword evidence="4" id="KW-0547">Nucleotide-binding</keyword>
<dbReference type="AlphaFoldDB" id="A0A222ENX5"/>
<keyword evidence="5 11" id="KW-0067">ATP-binding</keyword>
<evidence type="ECO:0000256" key="6">
    <source>
        <dbReference type="ARBA" id="ARBA00022989"/>
    </source>
</evidence>
<sequence>MTKITNKYWYLIFIYSLIALVSNAGLVYGGVRLSNVLEDVFNSDMDMAIKDTLIVMGSFIVGILFYYFAEITSVGITKKLNVSLKMYITAKINSLSDEEFSKFKKGDFISWYTNDIESIGNMVFTSVFNISSGISSVILSTYAIFRFHWIIGLSLFGITLLMIILPSIFQGLVSKRAQVMSKNQEEFSNRVENLLNGYRLFSYINKKRVFKHLIKNSTLKVEKSVASYGNAKSTQQSVLFALMIASQLIMMFVSIFLALNNKTDKGTMLSVANISGTFFQGVNALFGSMFTIRAGVMIFKKFVFKNTQNEYVSKNIKFKNLEVKNLKYKINNSVVFNELNLTIEDSKKYLIVGESGRGKTTLLKLVFGLIDDYQGDIILNNNLSYKELDKNDIKDIIFYIPQETFIFNDTLRNNITLFDDSISDEQIMDVIQKVNLTKWIKKNSLDTIINSEFKNLSAGEMQRVSLARALVSNKQVLLFDESTANLDAENRGLIENLFGSLNKTILFISHTALVENNKNFYQVIKI</sequence>
<dbReference type="PROSITE" id="PS00211">
    <property type="entry name" value="ABC_TRANSPORTER_1"/>
    <property type="match status" value="1"/>
</dbReference>
<evidence type="ECO:0000256" key="1">
    <source>
        <dbReference type="ARBA" id="ARBA00004651"/>
    </source>
</evidence>
<dbReference type="Gene3D" id="1.20.1560.10">
    <property type="entry name" value="ABC transporter type 1, transmembrane domain"/>
    <property type="match status" value="1"/>
</dbReference>
<dbReference type="Pfam" id="PF00664">
    <property type="entry name" value="ABC_membrane"/>
    <property type="match status" value="1"/>
</dbReference>
<dbReference type="GO" id="GO:0005524">
    <property type="term" value="F:ATP binding"/>
    <property type="evidence" value="ECO:0007669"/>
    <property type="project" value="UniProtKB-KW"/>
</dbReference>
<dbReference type="InterPro" id="IPR011527">
    <property type="entry name" value="ABC1_TM_dom"/>
</dbReference>
<dbReference type="OrthoDB" id="397513at2"/>
<evidence type="ECO:0000259" key="9">
    <source>
        <dbReference type="PROSITE" id="PS50893"/>
    </source>
</evidence>
<dbReference type="SUPFAM" id="SSF90123">
    <property type="entry name" value="ABC transporter transmembrane region"/>
    <property type="match status" value="1"/>
</dbReference>
<feature type="transmembrane region" description="Helical" evidence="8">
    <location>
        <begin position="151"/>
        <end position="173"/>
    </location>
</feature>
<evidence type="ECO:0000256" key="3">
    <source>
        <dbReference type="ARBA" id="ARBA00022692"/>
    </source>
</evidence>
<name>A0A222ENX5_9MOLU</name>
<organism evidence="11 12">
    <name type="scientific">Spiroplasma corruscae</name>
    <dbReference type="NCBI Taxonomy" id="216934"/>
    <lineage>
        <taxon>Bacteria</taxon>
        <taxon>Bacillati</taxon>
        <taxon>Mycoplasmatota</taxon>
        <taxon>Mollicutes</taxon>
        <taxon>Entomoplasmatales</taxon>
        <taxon>Spiroplasmataceae</taxon>
        <taxon>Spiroplasma</taxon>
    </lineage>
</organism>
<dbReference type="InterPro" id="IPR003439">
    <property type="entry name" value="ABC_transporter-like_ATP-bd"/>
</dbReference>
<dbReference type="EMBL" id="CP022535">
    <property type="protein sequence ID" value="ASP27994.1"/>
    <property type="molecule type" value="Genomic_DNA"/>
</dbReference>
<dbReference type="SUPFAM" id="SSF52540">
    <property type="entry name" value="P-loop containing nucleoside triphosphate hydrolases"/>
    <property type="match status" value="1"/>
</dbReference>
<evidence type="ECO:0000313" key="11">
    <source>
        <dbReference type="EMBL" id="ASP27994.1"/>
    </source>
</evidence>
<dbReference type="InterPro" id="IPR003593">
    <property type="entry name" value="AAA+_ATPase"/>
</dbReference>
<dbReference type="PANTHER" id="PTHR24221:SF654">
    <property type="entry name" value="ATP-BINDING CASSETTE SUB-FAMILY B MEMBER 6"/>
    <property type="match status" value="1"/>
</dbReference>
<evidence type="ECO:0000256" key="8">
    <source>
        <dbReference type="SAM" id="Phobius"/>
    </source>
</evidence>
<evidence type="ECO:0000256" key="4">
    <source>
        <dbReference type="ARBA" id="ARBA00022741"/>
    </source>
</evidence>